<reference evidence="11" key="1">
    <citation type="submission" date="2016-10" db="EMBL/GenBank/DDBJ databases">
        <authorList>
            <person name="Varghese N."/>
        </authorList>
    </citation>
    <scope>NUCLEOTIDE SEQUENCE [LARGE SCALE GENOMIC DNA]</scope>
    <source>
        <strain evidence="11">CGMCC 1.12284</strain>
    </source>
</reference>
<keyword evidence="4" id="KW-0378">Hydrolase</keyword>
<dbReference type="InterPro" id="IPR006311">
    <property type="entry name" value="TAT_signal"/>
</dbReference>
<feature type="region of interest" description="Disordered" evidence="7">
    <location>
        <begin position="802"/>
        <end position="847"/>
    </location>
</feature>
<evidence type="ECO:0000256" key="3">
    <source>
        <dbReference type="ARBA" id="ARBA00012670"/>
    </source>
</evidence>
<keyword evidence="8" id="KW-1133">Transmembrane helix</keyword>
<feature type="transmembrane region" description="Helical" evidence="8">
    <location>
        <begin position="20"/>
        <end position="41"/>
    </location>
</feature>
<dbReference type="OrthoDB" id="256115at2157"/>
<dbReference type="GO" id="GO:0046373">
    <property type="term" value="P:L-arabinose metabolic process"/>
    <property type="evidence" value="ECO:0007669"/>
    <property type="project" value="InterPro"/>
</dbReference>
<dbReference type="Gene3D" id="3.20.20.80">
    <property type="entry name" value="Glycosidases"/>
    <property type="match status" value="1"/>
</dbReference>
<protein>
    <recommendedName>
        <fullName evidence="3">non-reducing end alpha-L-arabinofuranosidase</fullName>
        <ecNumber evidence="3">3.2.1.55</ecNumber>
    </recommendedName>
</protein>
<dbReference type="InterPro" id="IPR013780">
    <property type="entry name" value="Glyco_hydro_b"/>
</dbReference>
<dbReference type="Pfam" id="PF22848">
    <property type="entry name" value="ASD1_dom"/>
    <property type="match status" value="1"/>
</dbReference>
<dbReference type="STRING" id="1202768.SAMN05216285_2642"/>
<dbReference type="RefSeq" id="WP_143067698.1">
    <property type="nucleotide sequence ID" value="NZ_FOIS01000003.1"/>
</dbReference>
<dbReference type="GO" id="GO:0046556">
    <property type="term" value="F:alpha-L-arabinofuranosidase activity"/>
    <property type="evidence" value="ECO:0007669"/>
    <property type="project" value="UniProtKB-EC"/>
</dbReference>
<evidence type="ECO:0000256" key="2">
    <source>
        <dbReference type="ARBA" id="ARBA00007186"/>
    </source>
</evidence>
<feature type="region of interest" description="Disordered" evidence="7">
    <location>
        <begin position="41"/>
        <end position="61"/>
    </location>
</feature>
<dbReference type="InterPro" id="IPR017853">
    <property type="entry name" value="GH"/>
</dbReference>
<dbReference type="EC" id="3.2.1.55" evidence="3"/>
<evidence type="ECO:0000256" key="5">
    <source>
        <dbReference type="ARBA" id="ARBA00023277"/>
    </source>
</evidence>
<dbReference type="InterPro" id="IPR055235">
    <property type="entry name" value="ASD1_cat"/>
</dbReference>
<keyword evidence="8" id="KW-0812">Transmembrane</keyword>
<evidence type="ECO:0000256" key="1">
    <source>
        <dbReference type="ARBA" id="ARBA00001462"/>
    </source>
</evidence>
<name>A0A1I0PJQ8_9EURY</name>
<evidence type="ECO:0000313" key="11">
    <source>
        <dbReference type="Proteomes" id="UP000183275"/>
    </source>
</evidence>
<evidence type="ECO:0000259" key="9">
    <source>
        <dbReference type="SMART" id="SM00813"/>
    </source>
</evidence>
<keyword evidence="8" id="KW-0472">Membrane</keyword>
<sequence>MGEHTDHPDSNRSMRRRQYLGVQAAATAGLVVGGAGLVAGASDDAVDGTEQGDGDEDRADDEAAESFDAMVTMDADERGERDVPETLFGRFAEHYGAHEIYPGIYAEHVTNTAFVAWGQVQPDHVSHVYGFDEVGRYDGLPFPWEPVGDEAAFERPEEGGVRGLGTWESDGGWPAVDREPRNEHQRVVLDDAVGGVKQRLPLPDWRTLAYEFGLSVRADGIDALDIRLTAPDGDVLASAAIEGLTDEWERYDGIDLELAERSGSTLEGGALDDVASPYGEYVLEIVAEGTGHVDLDWLSLLPADAVNGKFNPTTIELMDDRNVSLLKWPGGNVTSTYKWEDGIGPVEERPIRPNVVWNGLDPNLMGTAEYVEFCEVTDVEATITVGVTVEDTDREFQPPEPITPEDAANWVEYCNGSTDTEYGALRAEHGYEEPFDVQVWEIGNEVWGGWQAGGTHDPEQFAERTTEFIEAMTAVDDSITVIPDGMDPMYGDENLPDPERWNDTLFDVIGSDLDGIGMHRYNWGIRDEDPGSVEEWKAEHDADALDYNEVLLMFPTQFGELMGETADLAASHGLEEPEFFIGEWGLYPTVADGDPWPGMPTMAGASYVAGMFNAFIRQSDHVRRASHTHLPVRMFPPEHVDHPADPNPLLPVGFTLGLYASVFDGDRTWNVIDAAVDGETRDIPETGVRIRAMEDVPYVDAVSMATPDGDALCTFLTNRNLRTDASVAIEVPDAVTPAEATVTVQRPTGDPHDEQDGLGDYPDSWYDWDAAVYEVATETVPVRENGTLDLRLPPSAVARIEIEAGARRGPPERGDGSGRGPRNHADENPGRGPPEHARSTDAAECNE</sequence>
<evidence type="ECO:0000256" key="6">
    <source>
        <dbReference type="ARBA" id="ARBA00023295"/>
    </source>
</evidence>
<dbReference type="GO" id="GO:0000272">
    <property type="term" value="P:polysaccharide catabolic process"/>
    <property type="evidence" value="ECO:0007669"/>
    <property type="project" value="TreeGrafter"/>
</dbReference>
<feature type="compositionally biased region" description="Acidic residues" evidence="7">
    <location>
        <begin position="44"/>
        <end position="61"/>
    </location>
</feature>
<comment type="similarity">
    <text evidence="2">Belongs to the glycosyl hydrolase 51 family.</text>
</comment>
<keyword evidence="5" id="KW-0119">Carbohydrate metabolism</keyword>
<evidence type="ECO:0000313" key="10">
    <source>
        <dbReference type="EMBL" id="SEW14602.1"/>
    </source>
</evidence>
<gene>
    <name evidence="10" type="ORF">SAMN05216285_2642</name>
</gene>
<dbReference type="AlphaFoldDB" id="A0A1I0PJQ8"/>
<comment type="catalytic activity">
    <reaction evidence="1">
        <text>Hydrolysis of terminal non-reducing alpha-L-arabinofuranoside residues in alpha-L-arabinosides.</text>
        <dbReference type="EC" id="3.2.1.55"/>
    </reaction>
</comment>
<keyword evidence="6" id="KW-0326">Glycosidase</keyword>
<dbReference type="InterPro" id="IPR010720">
    <property type="entry name" value="Alpha-L-AF_C"/>
</dbReference>
<dbReference type="EMBL" id="FOIS01000003">
    <property type="protein sequence ID" value="SEW14602.1"/>
    <property type="molecule type" value="Genomic_DNA"/>
</dbReference>
<dbReference type="SUPFAM" id="SSF51445">
    <property type="entry name" value="(Trans)glycosidases"/>
    <property type="match status" value="1"/>
</dbReference>
<evidence type="ECO:0000256" key="8">
    <source>
        <dbReference type="SAM" id="Phobius"/>
    </source>
</evidence>
<dbReference type="Proteomes" id="UP000183275">
    <property type="component" value="Unassembled WGS sequence"/>
</dbReference>
<dbReference type="PROSITE" id="PS51318">
    <property type="entry name" value="TAT"/>
    <property type="match status" value="1"/>
</dbReference>
<feature type="compositionally biased region" description="Basic and acidic residues" evidence="7">
    <location>
        <begin position="823"/>
        <end position="841"/>
    </location>
</feature>
<accession>A0A1I0PJQ8</accession>
<feature type="domain" description="Alpha-L-arabinofuranosidase C-terminal" evidence="9">
    <location>
        <begin position="582"/>
        <end position="796"/>
    </location>
</feature>
<organism evidence="10 11">
    <name type="scientific">Natrinema salifodinae</name>
    <dbReference type="NCBI Taxonomy" id="1202768"/>
    <lineage>
        <taxon>Archaea</taxon>
        <taxon>Methanobacteriati</taxon>
        <taxon>Methanobacteriota</taxon>
        <taxon>Stenosarchaea group</taxon>
        <taxon>Halobacteria</taxon>
        <taxon>Halobacteriales</taxon>
        <taxon>Natrialbaceae</taxon>
        <taxon>Natrinema</taxon>
    </lineage>
</organism>
<keyword evidence="11" id="KW-1185">Reference proteome</keyword>
<evidence type="ECO:0000256" key="7">
    <source>
        <dbReference type="SAM" id="MobiDB-lite"/>
    </source>
</evidence>
<dbReference type="PANTHER" id="PTHR43576">
    <property type="entry name" value="ALPHA-L-ARABINOFURANOSIDASE C-RELATED"/>
    <property type="match status" value="1"/>
</dbReference>
<proteinExistence type="inferred from homology"/>
<dbReference type="SMART" id="SM00813">
    <property type="entry name" value="Alpha-L-AF_C"/>
    <property type="match status" value="1"/>
</dbReference>
<feature type="compositionally biased region" description="Basic and acidic residues" evidence="7">
    <location>
        <begin position="802"/>
        <end position="816"/>
    </location>
</feature>
<dbReference type="eggNOG" id="arCOG10185">
    <property type="taxonomic scope" value="Archaea"/>
</dbReference>
<dbReference type="PANTHER" id="PTHR43576:SF2">
    <property type="entry name" value="INTRACELLULAR EXO-ALPHA-L-ARABINOFURANOSIDASE 2"/>
    <property type="match status" value="1"/>
</dbReference>
<evidence type="ECO:0000256" key="4">
    <source>
        <dbReference type="ARBA" id="ARBA00022801"/>
    </source>
</evidence>
<dbReference type="Gene3D" id="2.60.40.1180">
    <property type="entry name" value="Golgi alpha-mannosidase II"/>
    <property type="match status" value="1"/>
</dbReference>
<feature type="region of interest" description="Disordered" evidence="7">
    <location>
        <begin position="740"/>
        <end position="761"/>
    </location>
</feature>